<sequence length="156" mass="16738">MTTPKQQLIAPMSGKTMDLATVPDPVFSEKLTGDGLAIVAESDTVIAPCDGVISLFFDTKHAFAITTDDGVQILVHVGLDTVIMNGEGITPLHQRGDQVKAGDPILKLDLPLLQKRKINLISPLLIVNYETVRNLTAIAPDQLVTCGTDTVLSYTK</sequence>
<dbReference type="NCBIfam" id="TIGR00830">
    <property type="entry name" value="PTBA"/>
    <property type="match status" value="1"/>
</dbReference>
<feature type="domain" description="PTS EIIA type-1" evidence="7">
    <location>
        <begin position="24"/>
        <end position="128"/>
    </location>
</feature>
<dbReference type="OrthoDB" id="92465at2"/>
<dbReference type="SUPFAM" id="SSF51261">
    <property type="entry name" value="Duplicated hybrid motif"/>
    <property type="match status" value="1"/>
</dbReference>
<evidence type="ECO:0000313" key="9">
    <source>
        <dbReference type="Proteomes" id="UP000183639"/>
    </source>
</evidence>
<evidence type="ECO:0000256" key="5">
    <source>
        <dbReference type="ARBA" id="ARBA00022683"/>
    </source>
</evidence>
<dbReference type="Pfam" id="PF00358">
    <property type="entry name" value="PTS_EIIA_1"/>
    <property type="match status" value="1"/>
</dbReference>
<dbReference type="InterPro" id="IPR050890">
    <property type="entry name" value="PTS_EIIA_component"/>
</dbReference>
<evidence type="ECO:0000256" key="2">
    <source>
        <dbReference type="ARBA" id="ARBA00022448"/>
    </source>
</evidence>
<dbReference type="PANTHER" id="PTHR45008">
    <property type="entry name" value="PTS SYSTEM GLUCOSE-SPECIFIC EIIA COMPONENT"/>
    <property type="match status" value="1"/>
</dbReference>
<dbReference type="PANTHER" id="PTHR45008:SF1">
    <property type="entry name" value="PTS SYSTEM GLUCOSE-SPECIFIC EIIA COMPONENT"/>
    <property type="match status" value="1"/>
</dbReference>
<dbReference type="InterPro" id="IPR011055">
    <property type="entry name" value="Dup_hybrid_motif"/>
</dbReference>
<keyword evidence="4" id="KW-0808">Transferase</keyword>
<name>A0A1I3HP71_SELRU</name>
<gene>
    <name evidence="8" type="ORF">SAMN04487861_13226</name>
</gene>
<dbReference type="EMBL" id="FOQK01000032">
    <property type="protein sequence ID" value="SFI37423.1"/>
    <property type="molecule type" value="Genomic_DNA"/>
</dbReference>
<dbReference type="RefSeq" id="WP_075445658.1">
    <property type="nucleotide sequence ID" value="NZ_FOQK01000032.1"/>
</dbReference>
<dbReference type="GO" id="GO:0009401">
    <property type="term" value="P:phosphoenolpyruvate-dependent sugar phosphotransferase system"/>
    <property type="evidence" value="ECO:0007669"/>
    <property type="project" value="UniProtKB-KW"/>
</dbReference>
<dbReference type="GO" id="GO:0005737">
    <property type="term" value="C:cytoplasm"/>
    <property type="evidence" value="ECO:0007669"/>
    <property type="project" value="UniProtKB-SubCell"/>
</dbReference>
<evidence type="ECO:0000313" key="8">
    <source>
        <dbReference type="EMBL" id="SFI37423.1"/>
    </source>
</evidence>
<keyword evidence="2" id="KW-0813">Transport</keyword>
<reference evidence="8 9" key="1">
    <citation type="submission" date="2016-10" db="EMBL/GenBank/DDBJ databases">
        <authorList>
            <person name="de Groot N.N."/>
        </authorList>
    </citation>
    <scope>NUCLEOTIDE SEQUENCE [LARGE SCALE GENOMIC DNA]</scope>
    <source>
        <strain evidence="8 9">Z108</strain>
    </source>
</reference>
<keyword evidence="5" id="KW-0598">Phosphotransferase system</keyword>
<evidence type="ECO:0000256" key="6">
    <source>
        <dbReference type="ARBA" id="ARBA00022777"/>
    </source>
</evidence>
<evidence type="ECO:0000256" key="3">
    <source>
        <dbReference type="ARBA" id="ARBA00022597"/>
    </source>
</evidence>
<comment type="subcellular location">
    <subcellularLocation>
        <location evidence="1">Cytoplasm</location>
    </subcellularLocation>
</comment>
<dbReference type="AlphaFoldDB" id="A0A1I3HP71"/>
<dbReference type="PROSITE" id="PS00371">
    <property type="entry name" value="PTS_EIIA_TYPE_1_HIS"/>
    <property type="match status" value="1"/>
</dbReference>
<keyword evidence="6" id="KW-0418">Kinase</keyword>
<dbReference type="PROSITE" id="PS51093">
    <property type="entry name" value="PTS_EIIA_TYPE_1"/>
    <property type="match status" value="1"/>
</dbReference>
<accession>A0A1I3HP71</accession>
<dbReference type="InterPro" id="IPR001127">
    <property type="entry name" value="PTS_EIIA_1_perm"/>
</dbReference>
<organism evidence="8 9">
    <name type="scientific">Selenomonas ruminantium</name>
    <dbReference type="NCBI Taxonomy" id="971"/>
    <lineage>
        <taxon>Bacteria</taxon>
        <taxon>Bacillati</taxon>
        <taxon>Bacillota</taxon>
        <taxon>Negativicutes</taxon>
        <taxon>Selenomonadales</taxon>
        <taxon>Selenomonadaceae</taxon>
        <taxon>Selenomonas</taxon>
    </lineage>
</organism>
<dbReference type="Gene3D" id="2.70.70.10">
    <property type="entry name" value="Glucose Permease (Domain IIA)"/>
    <property type="match status" value="1"/>
</dbReference>
<proteinExistence type="predicted"/>
<evidence type="ECO:0000256" key="4">
    <source>
        <dbReference type="ARBA" id="ARBA00022679"/>
    </source>
</evidence>
<evidence type="ECO:0000256" key="1">
    <source>
        <dbReference type="ARBA" id="ARBA00004496"/>
    </source>
</evidence>
<evidence type="ECO:0000259" key="7">
    <source>
        <dbReference type="PROSITE" id="PS51093"/>
    </source>
</evidence>
<dbReference type="GO" id="GO:0016301">
    <property type="term" value="F:kinase activity"/>
    <property type="evidence" value="ECO:0007669"/>
    <property type="project" value="UniProtKB-KW"/>
</dbReference>
<keyword evidence="3" id="KW-0762">Sugar transport</keyword>
<dbReference type="Proteomes" id="UP000183639">
    <property type="component" value="Unassembled WGS sequence"/>
</dbReference>
<dbReference type="FunFam" id="2.70.70.10:FF:000001">
    <property type="entry name" value="PTS system glucose-specific IIA component"/>
    <property type="match status" value="1"/>
</dbReference>
<protein>
    <submittedName>
        <fullName evidence="8">PTS system IIA component, Glc family</fullName>
    </submittedName>
</protein>